<evidence type="ECO:0000313" key="1">
    <source>
        <dbReference type="EMBL" id="CAF4396770.1"/>
    </source>
</evidence>
<organism evidence="1 2">
    <name type="scientific">Adineta steineri</name>
    <dbReference type="NCBI Taxonomy" id="433720"/>
    <lineage>
        <taxon>Eukaryota</taxon>
        <taxon>Metazoa</taxon>
        <taxon>Spiralia</taxon>
        <taxon>Gnathifera</taxon>
        <taxon>Rotifera</taxon>
        <taxon>Eurotatoria</taxon>
        <taxon>Bdelloidea</taxon>
        <taxon>Adinetida</taxon>
        <taxon>Adinetidae</taxon>
        <taxon>Adineta</taxon>
    </lineage>
</organism>
<dbReference type="EMBL" id="CAJOAY010027196">
    <property type="protein sequence ID" value="CAF4396770.1"/>
    <property type="molecule type" value="Genomic_DNA"/>
</dbReference>
<name>A0A820NZM6_9BILA</name>
<accession>A0A820NZM6</accession>
<feature type="non-terminal residue" evidence="1">
    <location>
        <position position="1"/>
    </location>
</feature>
<dbReference type="Proteomes" id="UP000663881">
    <property type="component" value="Unassembled WGS sequence"/>
</dbReference>
<comment type="caution">
    <text evidence="1">The sequence shown here is derived from an EMBL/GenBank/DDBJ whole genome shotgun (WGS) entry which is preliminary data.</text>
</comment>
<evidence type="ECO:0000313" key="2">
    <source>
        <dbReference type="Proteomes" id="UP000663881"/>
    </source>
</evidence>
<proteinExistence type="predicted"/>
<gene>
    <name evidence="1" type="ORF">OKA104_LOCUS51174</name>
</gene>
<reference evidence="1" key="1">
    <citation type="submission" date="2021-02" db="EMBL/GenBank/DDBJ databases">
        <authorList>
            <person name="Nowell W R."/>
        </authorList>
    </citation>
    <scope>NUCLEOTIDE SEQUENCE</scope>
</reference>
<protein>
    <submittedName>
        <fullName evidence="1">Uncharacterized protein</fullName>
    </submittedName>
</protein>
<sequence length="31" mass="3423">KGYDALQSLVPNSHLLYPISSQKVSKAAYPF</sequence>
<dbReference type="AlphaFoldDB" id="A0A820NZM6"/>